<name>A0ABN7XI19_GIGMA</name>
<sequence length="61" mass="6692">KIISTTSDAIAITMQDLTYESKVGLHVCKETMYVVSNSRGPQGSMTIAVQGSSFDIQHQWT</sequence>
<proteinExistence type="predicted"/>
<evidence type="ECO:0000313" key="1">
    <source>
        <dbReference type="EMBL" id="CAG8854927.1"/>
    </source>
</evidence>
<organism evidence="1 2">
    <name type="scientific">Gigaspora margarita</name>
    <dbReference type="NCBI Taxonomy" id="4874"/>
    <lineage>
        <taxon>Eukaryota</taxon>
        <taxon>Fungi</taxon>
        <taxon>Fungi incertae sedis</taxon>
        <taxon>Mucoromycota</taxon>
        <taxon>Glomeromycotina</taxon>
        <taxon>Glomeromycetes</taxon>
        <taxon>Diversisporales</taxon>
        <taxon>Gigasporaceae</taxon>
        <taxon>Gigaspora</taxon>
    </lineage>
</organism>
<gene>
    <name evidence="1" type="ORF">GMARGA_LOCUS43748</name>
</gene>
<reference evidence="1 2" key="1">
    <citation type="submission" date="2021-06" db="EMBL/GenBank/DDBJ databases">
        <authorList>
            <person name="Kallberg Y."/>
            <person name="Tangrot J."/>
            <person name="Rosling A."/>
        </authorList>
    </citation>
    <scope>NUCLEOTIDE SEQUENCE [LARGE SCALE GENOMIC DNA]</scope>
    <source>
        <strain evidence="1 2">120-4 pot B 10/14</strain>
    </source>
</reference>
<keyword evidence="2" id="KW-1185">Reference proteome</keyword>
<dbReference type="EMBL" id="CAJVQB010144094">
    <property type="protein sequence ID" value="CAG8854927.1"/>
    <property type="molecule type" value="Genomic_DNA"/>
</dbReference>
<comment type="caution">
    <text evidence="1">The sequence shown here is derived from an EMBL/GenBank/DDBJ whole genome shotgun (WGS) entry which is preliminary data.</text>
</comment>
<evidence type="ECO:0000313" key="2">
    <source>
        <dbReference type="Proteomes" id="UP000789901"/>
    </source>
</evidence>
<accession>A0ABN7XI19</accession>
<feature type="non-terminal residue" evidence="1">
    <location>
        <position position="61"/>
    </location>
</feature>
<feature type="non-terminal residue" evidence="1">
    <location>
        <position position="1"/>
    </location>
</feature>
<protein>
    <submittedName>
        <fullName evidence="1">13699_t:CDS:1</fullName>
    </submittedName>
</protein>
<dbReference type="Proteomes" id="UP000789901">
    <property type="component" value="Unassembled WGS sequence"/>
</dbReference>